<gene>
    <name evidence="2" type="ORF">RR48_10613</name>
</gene>
<dbReference type="EMBL" id="KQ459989">
    <property type="protein sequence ID" value="KPJ18669.1"/>
    <property type="molecule type" value="Genomic_DNA"/>
</dbReference>
<protein>
    <recommendedName>
        <fullName evidence="4">Trichohyalin-plectin-homology domain-containing protein</fullName>
    </recommendedName>
</protein>
<proteinExistence type="predicted"/>
<evidence type="ECO:0000313" key="2">
    <source>
        <dbReference type="EMBL" id="KPJ18669.1"/>
    </source>
</evidence>
<dbReference type="AlphaFoldDB" id="A0A194RML3"/>
<accession>A0A194RML3</accession>
<reference evidence="2 3" key="1">
    <citation type="journal article" date="2015" name="Nat. Commun.">
        <title>Outbred genome sequencing and CRISPR/Cas9 gene editing in butterflies.</title>
        <authorList>
            <person name="Li X."/>
            <person name="Fan D."/>
            <person name="Zhang W."/>
            <person name="Liu G."/>
            <person name="Zhang L."/>
            <person name="Zhao L."/>
            <person name="Fang X."/>
            <person name="Chen L."/>
            <person name="Dong Y."/>
            <person name="Chen Y."/>
            <person name="Ding Y."/>
            <person name="Zhao R."/>
            <person name="Feng M."/>
            <person name="Zhu Y."/>
            <person name="Feng Y."/>
            <person name="Jiang X."/>
            <person name="Zhu D."/>
            <person name="Xiang H."/>
            <person name="Feng X."/>
            <person name="Li S."/>
            <person name="Wang J."/>
            <person name="Zhang G."/>
            <person name="Kronforst M.R."/>
            <person name="Wang W."/>
        </authorList>
    </citation>
    <scope>NUCLEOTIDE SEQUENCE [LARGE SCALE GENOMIC DNA]</scope>
    <source>
        <strain evidence="2">Ya'a_city_454_Pm</strain>
        <tissue evidence="2">Whole body</tissue>
    </source>
</reference>
<sequence length="409" mass="49219">MNSRKYLILHKDEWERIKRQRNCEETTNNNGDMQRLQELSQEWIKSWPDTTKGHIELLKKIEARKRKKDIEEIKKFALQKKKDCSLEAIQKARQVIFEDSCYGKQLISCLIQSKTLEEREAQLKFKKNLKEKAIIDEKEEYLKEKQRNRELEKKKMEKMRQKQMKDREIAEINKTMYENQNTKVIRDKELQKQTELEDMKLIKNFLEIETKCRIQNTIVKKKDSSKKLQLFQTLEWIKRIEENKYNDFVDKGIKRLEQKLNEDKLKEIQKQNVDNKKNCSIKSMEARDKTQKKTNYREETKNMSKVCHCDRQTLFCKPSKKNYNNALNFNKEESLQFLMPSKSLEDELEKREKEPFPWSGTKAAHEQFAKEASKILGECRFKPMARKVVDEYIKINGLNNNNLPIKNYL</sequence>
<name>A0A194RML3_PAPMA</name>
<keyword evidence="3" id="KW-1185">Reference proteome</keyword>
<feature type="coiled-coil region" evidence="1">
    <location>
        <begin position="134"/>
        <end position="168"/>
    </location>
</feature>
<organism evidence="2 3">
    <name type="scientific">Papilio machaon</name>
    <name type="common">Old World swallowtail butterfly</name>
    <dbReference type="NCBI Taxonomy" id="76193"/>
    <lineage>
        <taxon>Eukaryota</taxon>
        <taxon>Metazoa</taxon>
        <taxon>Ecdysozoa</taxon>
        <taxon>Arthropoda</taxon>
        <taxon>Hexapoda</taxon>
        <taxon>Insecta</taxon>
        <taxon>Pterygota</taxon>
        <taxon>Neoptera</taxon>
        <taxon>Endopterygota</taxon>
        <taxon>Lepidoptera</taxon>
        <taxon>Glossata</taxon>
        <taxon>Ditrysia</taxon>
        <taxon>Papilionoidea</taxon>
        <taxon>Papilionidae</taxon>
        <taxon>Papilioninae</taxon>
        <taxon>Papilio</taxon>
    </lineage>
</organism>
<evidence type="ECO:0000313" key="3">
    <source>
        <dbReference type="Proteomes" id="UP000053240"/>
    </source>
</evidence>
<dbReference type="InParanoid" id="A0A194RML3"/>
<evidence type="ECO:0008006" key="4">
    <source>
        <dbReference type="Google" id="ProtNLM"/>
    </source>
</evidence>
<keyword evidence="1" id="KW-0175">Coiled coil</keyword>
<dbReference type="Proteomes" id="UP000053240">
    <property type="component" value="Unassembled WGS sequence"/>
</dbReference>
<evidence type="ECO:0000256" key="1">
    <source>
        <dbReference type="SAM" id="Coils"/>
    </source>
</evidence>